<dbReference type="Gene3D" id="3.20.20.10">
    <property type="entry name" value="Alanine racemase"/>
    <property type="match status" value="1"/>
</dbReference>
<sequence length="233" mass="25322">MSARIAAVNQRLGEACRRSGRSRDEVRVIAVTKYVSNETASEAFEAGLRHLGENRWPDAKTKLETVGARSEASPLWHFIGSLQSRKVKDVVGRFAYVHSLDRLSLARAIDAQAQQLGITVPCMIQVNVSGEASKHGLAPEELHAFARAVAGLEGIEVAGLMTMAPHADEAEAARPVFRGLRELRDELNALALLRRPALELSMGMSGDFEVAVEEGATWVRLGSILVGREEENA</sequence>
<dbReference type="GO" id="GO:0030170">
    <property type="term" value="F:pyridoxal phosphate binding"/>
    <property type="evidence" value="ECO:0007669"/>
    <property type="project" value="UniProtKB-UniRule"/>
</dbReference>
<dbReference type="Proteomes" id="UP000621560">
    <property type="component" value="Unassembled WGS sequence"/>
</dbReference>
<dbReference type="PIRSF" id="PIRSF004848">
    <property type="entry name" value="YBL036c_PLPDEIII"/>
    <property type="match status" value="1"/>
</dbReference>
<evidence type="ECO:0000259" key="5">
    <source>
        <dbReference type="Pfam" id="PF01168"/>
    </source>
</evidence>
<feature type="modified residue" description="N6-(pyridoxal phosphate)lysine" evidence="2 3">
    <location>
        <position position="33"/>
    </location>
</feature>
<proteinExistence type="inferred from homology"/>
<evidence type="ECO:0000256" key="4">
    <source>
        <dbReference type="RuleBase" id="RU004514"/>
    </source>
</evidence>
<accession>A0A927BVT7</accession>
<organism evidence="6 7">
    <name type="scientific">Paenibacillus sabuli</name>
    <dbReference type="NCBI Taxonomy" id="2772509"/>
    <lineage>
        <taxon>Bacteria</taxon>
        <taxon>Bacillati</taxon>
        <taxon>Bacillota</taxon>
        <taxon>Bacilli</taxon>
        <taxon>Bacillales</taxon>
        <taxon>Paenibacillaceae</taxon>
        <taxon>Paenibacillus</taxon>
    </lineage>
</organism>
<dbReference type="SUPFAM" id="SSF51419">
    <property type="entry name" value="PLP-binding barrel"/>
    <property type="match status" value="1"/>
</dbReference>
<protein>
    <recommendedName>
        <fullName evidence="2">Pyridoxal phosphate homeostasis protein</fullName>
        <shortName evidence="2">PLP homeostasis protein</shortName>
    </recommendedName>
</protein>
<reference evidence="6" key="1">
    <citation type="submission" date="2020-09" db="EMBL/GenBank/DDBJ databases">
        <title>A novel bacterium of genus Paenibacillus, isolated from South China Sea.</title>
        <authorList>
            <person name="Huang H."/>
            <person name="Mo K."/>
            <person name="Hu Y."/>
        </authorList>
    </citation>
    <scope>NUCLEOTIDE SEQUENCE</scope>
    <source>
        <strain evidence="6">IB182496</strain>
    </source>
</reference>
<dbReference type="EMBL" id="JACXIZ010000021">
    <property type="protein sequence ID" value="MBD2846278.1"/>
    <property type="molecule type" value="Genomic_DNA"/>
</dbReference>
<dbReference type="NCBIfam" id="TIGR00044">
    <property type="entry name" value="YggS family pyridoxal phosphate-dependent enzyme"/>
    <property type="match status" value="1"/>
</dbReference>
<dbReference type="HAMAP" id="MF_02087">
    <property type="entry name" value="PLP_homeostasis"/>
    <property type="match status" value="1"/>
</dbReference>
<comment type="similarity">
    <text evidence="2 4">Belongs to the pyridoxal phosphate-binding protein YggS/PROSC family.</text>
</comment>
<keyword evidence="7" id="KW-1185">Reference proteome</keyword>
<dbReference type="PROSITE" id="PS01211">
    <property type="entry name" value="UPF0001"/>
    <property type="match status" value="1"/>
</dbReference>
<name>A0A927BVT7_9BACL</name>
<evidence type="ECO:0000313" key="6">
    <source>
        <dbReference type="EMBL" id="MBD2846278.1"/>
    </source>
</evidence>
<dbReference type="InterPro" id="IPR011078">
    <property type="entry name" value="PyrdxlP_homeostasis"/>
</dbReference>
<dbReference type="FunFam" id="3.20.20.10:FF:000018">
    <property type="entry name" value="Pyridoxal phosphate homeostasis protein"/>
    <property type="match status" value="1"/>
</dbReference>
<comment type="caution">
    <text evidence="6">The sequence shown here is derived from an EMBL/GenBank/DDBJ whole genome shotgun (WGS) entry which is preliminary data.</text>
</comment>
<dbReference type="InterPro" id="IPR001608">
    <property type="entry name" value="Ala_racemase_N"/>
</dbReference>
<keyword evidence="1 2" id="KW-0663">Pyridoxal phosphate</keyword>
<evidence type="ECO:0000256" key="2">
    <source>
        <dbReference type="HAMAP-Rule" id="MF_02087"/>
    </source>
</evidence>
<dbReference type="PANTHER" id="PTHR10146">
    <property type="entry name" value="PROLINE SYNTHETASE CO-TRANSCRIBED BACTERIAL HOMOLOG PROTEIN"/>
    <property type="match status" value="1"/>
</dbReference>
<dbReference type="AlphaFoldDB" id="A0A927BVT7"/>
<dbReference type="CDD" id="cd00635">
    <property type="entry name" value="PLPDE_III_YBL036c_like"/>
    <property type="match status" value="1"/>
</dbReference>
<gene>
    <name evidence="6" type="ORF">IDH44_13830</name>
</gene>
<dbReference type="Pfam" id="PF01168">
    <property type="entry name" value="Ala_racemase_N"/>
    <property type="match status" value="1"/>
</dbReference>
<feature type="domain" description="Alanine racemase N-terminal" evidence="5">
    <location>
        <begin position="25"/>
        <end position="227"/>
    </location>
</feature>
<comment type="function">
    <text evidence="2">Pyridoxal 5'-phosphate (PLP)-binding protein, which is involved in PLP homeostasis.</text>
</comment>
<comment type="cofactor">
    <cofactor evidence="3">
        <name>pyridoxal 5'-phosphate</name>
        <dbReference type="ChEBI" id="CHEBI:597326"/>
    </cofactor>
</comment>
<dbReference type="InterPro" id="IPR029066">
    <property type="entry name" value="PLP-binding_barrel"/>
</dbReference>
<evidence type="ECO:0000256" key="1">
    <source>
        <dbReference type="ARBA" id="ARBA00022898"/>
    </source>
</evidence>
<evidence type="ECO:0000313" key="7">
    <source>
        <dbReference type="Proteomes" id="UP000621560"/>
    </source>
</evidence>
<evidence type="ECO:0000256" key="3">
    <source>
        <dbReference type="PIRSR" id="PIRSR004848-1"/>
    </source>
</evidence>
<dbReference type="PANTHER" id="PTHR10146:SF14">
    <property type="entry name" value="PYRIDOXAL PHOSPHATE HOMEOSTASIS PROTEIN"/>
    <property type="match status" value="1"/>
</dbReference>